<feature type="transmembrane region" description="Helical" evidence="6">
    <location>
        <begin position="684"/>
        <end position="704"/>
    </location>
</feature>
<feature type="transmembrane region" description="Helical" evidence="6">
    <location>
        <begin position="387"/>
        <end position="410"/>
    </location>
</feature>
<feature type="transmembrane region" description="Helical" evidence="6">
    <location>
        <begin position="436"/>
        <end position="453"/>
    </location>
</feature>
<dbReference type="SUPFAM" id="SSF82866">
    <property type="entry name" value="Multidrug efflux transporter AcrB transmembrane domain"/>
    <property type="match status" value="2"/>
</dbReference>
<keyword evidence="9" id="KW-1185">Reference proteome</keyword>
<reference evidence="8 9" key="1">
    <citation type="submission" date="2020-06" db="EMBL/GenBank/DDBJ databases">
        <authorList>
            <person name="Isaeva M.P."/>
            <person name="Chernysheva N.Y."/>
        </authorList>
    </citation>
    <scope>NUCLEOTIDE SEQUENCE [LARGE SCALE GENOMIC DNA]</scope>
    <source>
        <strain evidence="8 9">KMM 6746</strain>
    </source>
</reference>
<feature type="transmembrane region" description="Helical" evidence="6">
    <location>
        <begin position="775"/>
        <end position="795"/>
    </location>
</feature>
<comment type="caution">
    <text evidence="8">The sequence shown here is derived from an EMBL/GenBank/DDBJ whole genome shotgun (WGS) entry which is preliminary data.</text>
</comment>
<keyword evidence="4 6" id="KW-1133">Transmembrane helix</keyword>
<reference evidence="9" key="2">
    <citation type="submission" date="2023-07" db="EMBL/GenBank/DDBJ databases">
        <title>Zobellia barbeyronii sp. nov., a new marine flavobacterium, isolated from green and red algae.</title>
        <authorList>
            <person name="Nedashkovskaya O.I."/>
            <person name="Otstavnykh N."/>
            <person name="Zhukova N."/>
            <person name="Guzev K."/>
            <person name="Chausova V."/>
            <person name="Tekutyeva L."/>
            <person name="Mikhailov V."/>
            <person name="Isaeva M."/>
        </authorList>
    </citation>
    <scope>NUCLEOTIDE SEQUENCE [LARGE SCALE GENOMIC DNA]</scope>
    <source>
        <strain evidence="9">KMM 6746</strain>
    </source>
</reference>
<feature type="transmembrane region" description="Helical" evidence="6">
    <location>
        <begin position="269"/>
        <end position="288"/>
    </location>
</feature>
<evidence type="ECO:0000259" key="7">
    <source>
        <dbReference type="SMART" id="SM00563"/>
    </source>
</evidence>
<dbReference type="InterPro" id="IPR004869">
    <property type="entry name" value="MMPL_dom"/>
</dbReference>
<keyword evidence="3 6" id="KW-0812">Transmembrane</keyword>
<accession>A0ABS5WH99</accession>
<feature type="transmembrane region" description="Helical" evidence="6">
    <location>
        <begin position="710"/>
        <end position="730"/>
    </location>
</feature>
<evidence type="ECO:0000313" key="8">
    <source>
        <dbReference type="EMBL" id="MBT2162781.1"/>
    </source>
</evidence>
<organism evidence="8 9">
    <name type="scientific">Zobellia barbeyronii</name>
    <dbReference type="NCBI Taxonomy" id="2748009"/>
    <lineage>
        <taxon>Bacteria</taxon>
        <taxon>Pseudomonadati</taxon>
        <taxon>Bacteroidota</taxon>
        <taxon>Flavobacteriia</taxon>
        <taxon>Flavobacteriales</taxon>
        <taxon>Flavobacteriaceae</taxon>
        <taxon>Zobellia</taxon>
    </lineage>
</organism>
<feature type="transmembrane region" description="Helical" evidence="6">
    <location>
        <begin position="295"/>
        <end position="315"/>
    </location>
</feature>
<dbReference type="RefSeq" id="WP_214612755.1">
    <property type="nucleotide sequence ID" value="NZ_JACATN010000004.1"/>
</dbReference>
<dbReference type="Pfam" id="PF01553">
    <property type="entry name" value="Acyltransferase"/>
    <property type="match status" value="1"/>
</dbReference>
<dbReference type="Proteomes" id="UP000740413">
    <property type="component" value="Unassembled WGS sequence"/>
</dbReference>
<dbReference type="SMART" id="SM00563">
    <property type="entry name" value="PlsC"/>
    <property type="match status" value="1"/>
</dbReference>
<comment type="subcellular location">
    <subcellularLocation>
        <location evidence="1">Cell membrane</location>
        <topology evidence="1">Multi-pass membrane protein</topology>
    </subcellularLocation>
</comment>
<evidence type="ECO:0000256" key="1">
    <source>
        <dbReference type="ARBA" id="ARBA00004651"/>
    </source>
</evidence>
<name>A0ABS5WH99_9FLAO</name>
<dbReference type="CDD" id="cd07989">
    <property type="entry name" value="LPLAT_AGPAT-like"/>
    <property type="match status" value="1"/>
</dbReference>
<proteinExistence type="predicted"/>
<keyword evidence="2" id="KW-1003">Cell membrane</keyword>
<feature type="transmembrane region" description="Helical" evidence="6">
    <location>
        <begin position="321"/>
        <end position="342"/>
    </location>
</feature>
<dbReference type="PANTHER" id="PTHR33406:SF13">
    <property type="entry name" value="MEMBRANE PROTEIN YDFJ"/>
    <property type="match status" value="1"/>
</dbReference>
<evidence type="ECO:0000256" key="4">
    <source>
        <dbReference type="ARBA" id="ARBA00022989"/>
    </source>
</evidence>
<evidence type="ECO:0000256" key="2">
    <source>
        <dbReference type="ARBA" id="ARBA00022475"/>
    </source>
</evidence>
<keyword evidence="5 6" id="KW-0472">Membrane</keyword>
<evidence type="ECO:0000256" key="5">
    <source>
        <dbReference type="ARBA" id="ARBA00023136"/>
    </source>
</evidence>
<evidence type="ECO:0000313" key="9">
    <source>
        <dbReference type="Proteomes" id="UP000740413"/>
    </source>
</evidence>
<feature type="transmembrane region" description="Helical" evidence="6">
    <location>
        <begin position="658"/>
        <end position="677"/>
    </location>
</feature>
<dbReference type="EMBL" id="JACATN010000004">
    <property type="protein sequence ID" value="MBT2162781.1"/>
    <property type="molecule type" value="Genomic_DNA"/>
</dbReference>
<evidence type="ECO:0000256" key="3">
    <source>
        <dbReference type="ARBA" id="ARBA00022692"/>
    </source>
</evidence>
<dbReference type="InterPro" id="IPR050545">
    <property type="entry name" value="Mycobact_MmpL"/>
</dbReference>
<feature type="transmembrane region" description="Helical" evidence="6">
    <location>
        <begin position="751"/>
        <end position="769"/>
    </location>
</feature>
<dbReference type="PANTHER" id="PTHR33406">
    <property type="entry name" value="MEMBRANE PROTEIN MJ1562-RELATED"/>
    <property type="match status" value="1"/>
</dbReference>
<dbReference type="Pfam" id="PF03176">
    <property type="entry name" value="MMPL"/>
    <property type="match status" value="2"/>
</dbReference>
<feature type="transmembrane region" description="Helical" evidence="6">
    <location>
        <begin position="816"/>
        <end position="840"/>
    </location>
</feature>
<dbReference type="SUPFAM" id="SSF69593">
    <property type="entry name" value="Glycerol-3-phosphate (1)-acyltransferase"/>
    <property type="match status" value="1"/>
</dbReference>
<dbReference type="InterPro" id="IPR002123">
    <property type="entry name" value="Plipid/glycerol_acylTrfase"/>
</dbReference>
<gene>
    <name evidence="8" type="ORF">HW347_16045</name>
</gene>
<sequence length="1228" mass="138457">MGSFFFRAYQFIARKRMLSVSALVVVLIGLSIIVSKIQFEDDITSLIPANEEAQRVQKVLKSITFTDKIIINIQKEEEGTVDDLTRYAKDLLDSLEQNQSEFIKNIQGRVNSDDIPKTLDLVYENLPLFLETDDYSNITKKIRPDSIAKVTAENYRTLVSPSGIIAKKTIIKDPLRLSFIALKRLQELGVGDDFKLKNGFLLDKEEKNILLFLTPAYGSNETDKNLPFSNALYDLQDKLNKSYKAKVHSEYYGAALVAVANAKQIRSDIQFTVSIAMTLLIIILMLFYRKLALPFILFLPTLVGALLSIAFLCIIRDKISAISLGIGSVLLGVTLDYALHILTHIRNGNGAESLYKEVAPSILMSSLTTASAFLCLLFLESQALQDLGIFAAVSVLGASVFALLFVPQVYSAKKAVNSRRTILDRVASFDFHKSKWAIIVLVLFSVVSIFTYNKVVFNKDIAKLNYETEVLRDARQRLETLTDISSKSIYLSTYGEDIQTVLTQNDSLYDELKILEEKKKILSFSSVGGLIRAKKTQEEKIGRWNDFWTPSKINTTKATLIESSKEFGFKPTTFSKFYDLLNDDFQPMEVTAFDSIKSFSLDDYIVNDENGTTITSLVKVDDDHIDALRERFENSPNTLLIDRQQVNETFLGNLKNDFNSLIGYSFLVVLLILLLFYRSLSLTVITSLPIFLTWFLNVGIMGLFHIEFNIFNIIICSFIFGLGVDYSIFITNGLLTEYRTGEKVLHTHKTSILLSVITTIAGVGVLIFAKHPVLYTISTVSLIGILSAAFVAFTLQPLLFKLFIGSADKRPISLRYFIHSVLSFGYFGMGGFLHSIYGVIKLKLSPNSQRKENLGFHKSVSKLMGSVLYTNPFVSKNIRNPHNETFEKPVMIIANHTSFLDILAIGMLHPKIIFLVNDWVYNSPVFGSAAKLAGAYPVSGGIENGEALLKEKVAQGFSIIAFPEGTRSSTNKIKRFHKGAFYLAQQFELDILPVLIHGNSEVLPKGSFIIRDGKITIELLPKIDAHDTQYGKNYSERAKQLGAYFRNEFRRLRDEIEDENYWDKALLENYRYKGDVIYKAVKLDIETNRKTYYSLLQEIGKKSKIVHLSRDFGQLDLLLALDSFDRKITVSLVNKEASILLKSNFLTKNYSKIDVVDTTAEALKTVADVLLIDMKIEIAQLTNFIANEFETIILLKEARQLDLAPLEALGFVTIQQNDNFRLLKKIRS</sequence>
<feature type="domain" description="Phospholipid/glycerol acyltransferase" evidence="7">
    <location>
        <begin position="890"/>
        <end position="999"/>
    </location>
</feature>
<evidence type="ECO:0000256" key="6">
    <source>
        <dbReference type="SAM" id="Phobius"/>
    </source>
</evidence>
<protein>
    <submittedName>
        <fullName evidence="8">MMPL family transporter</fullName>
    </submittedName>
</protein>
<dbReference type="Gene3D" id="1.20.1640.10">
    <property type="entry name" value="Multidrug efflux transporter AcrB transmembrane domain"/>
    <property type="match status" value="2"/>
</dbReference>
<feature type="transmembrane region" description="Helical" evidence="6">
    <location>
        <begin position="362"/>
        <end position="381"/>
    </location>
</feature>